<feature type="region of interest" description="Disordered" evidence="1">
    <location>
        <begin position="165"/>
        <end position="199"/>
    </location>
</feature>
<protein>
    <submittedName>
        <fullName evidence="3">Uncharacterized protein</fullName>
    </submittedName>
</protein>
<feature type="chain" id="PRO_5034299933" evidence="2">
    <location>
        <begin position="17"/>
        <end position="381"/>
    </location>
</feature>
<gene>
    <name evidence="3" type="ORF">G7Y89_g13103</name>
</gene>
<evidence type="ECO:0000256" key="1">
    <source>
        <dbReference type="SAM" id="MobiDB-lite"/>
    </source>
</evidence>
<evidence type="ECO:0000313" key="4">
    <source>
        <dbReference type="Proteomes" id="UP000566819"/>
    </source>
</evidence>
<dbReference type="Proteomes" id="UP000566819">
    <property type="component" value="Unassembled WGS sequence"/>
</dbReference>
<dbReference type="EMBL" id="JAAMPI010001472">
    <property type="protein sequence ID" value="KAF4625065.1"/>
    <property type="molecule type" value="Genomic_DNA"/>
</dbReference>
<feature type="signal peptide" evidence="2">
    <location>
        <begin position="1"/>
        <end position="16"/>
    </location>
</feature>
<proteinExistence type="predicted"/>
<name>A0A8H4VYJ9_9HELO</name>
<organism evidence="3 4">
    <name type="scientific">Cudoniella acicularis</name>
    <dbReference type="NCBI Taxonomy" id="354080"/>
    <lineage>
        <taxon>Eukaryota</taxon>
        <taxon>Fungi</taxon>
        <taxon>Dikarya</taxon>
        <taxon>Ascomycota</taxon>
        <taxon>Pezizomycotina</taxon>
        <taxon>Leotiomycetes</taxon>
        <taxon>Helotiales</taxon>
        <taxon>Tricladiaceae</taxon>
        <taxon>Cudoniella</taxon>
    </lineage>
</organism>
<sequence length="381" mass="42502">MTTWFGFHATLSVLIARFLNFCKEIQMRVQVGSFAMLTHQCHHEEGRSRFEDSERRVTRKMQEVTLDVKFQELGLDLLKVEGNWKRRFKLNARTFLIDRRDSSRLSLIHPSQDRTGRSLREHIRVRKGAALAGGGFPIGPRASSRGSRRAAEALMASLARWSRPLGSSEATTSQGGLRGTLPEDLISPCSSSPNSCSSPFHRTKTVLRPRIHIASPCLPFSPTVLPPLSLKSRFRDRWNPSSLYTRESTSVSRQQQALPTAPPRRRVFIHLFSLSLDICFCLRPPLLKHHSRRKHHSLEAGNKAKLALRARAGRATECAESVCPPSSACVFPQSALLSSGQSSIARAGPIVESALYIQRGLNCFTLGRAILDWDATKATES</sequence>
<reference evidence="3 4" key="1">
    <citation type="submission" date="2020-03" db="EMBL/GenBank/DDBJ databases">
        <title>Draft Genome Sequence of Cudoniella acicularis.</title>
        <authorList>
            <person name="Buettner E."/>
            <person name="Kellner H."/>
        </authorList>
    </citation>
    <scope>NUCLEOTIDE SEQUENCE [LARGE SCALE GENOMIC DNA]</scope>
    <source>
        <strain evidence="3 4">DSM 108380</strain>
    </source>
</reference>
<accession>A0A8H4VYJ9</accession>
<keyword evidence="4" id="KW-1185">Reference proteome</keyword>
<keyword evidence="2" id="KW-0732">Signal</keyword>
<comment type="caution">
    <text evidence="3">The sequence shown here is derived from an EMBL/GenBank/DDBJ whole genome shotgun (WGS) entry which is preliminary data.</text>
</comment>
<evidence type="ECO:0000313" key="3">
    <source>
        <dbReference type="EMBL" id="KAF4625065.1"/>
    </source>
</evidence>
<feature type="compositionally biased region" description="Low complexity" evidence="1">
    <location>
        <begin position="187"/>
        <end position="199"/>
    </location>
</feature>
<dbReference type="AlphaFoldDB" id="A0A8H4VYJ9"/>
<evidence type="ECO:0000256" key="2">
    <source>
        <dbReference type="SAM" id="SignalP"/>
    </source>
</evidence>